<feature type="domain" description="MMS19 N-terminal" evidence="8">
    <location>
        <begin position="153"/>
        <end position="359"/>
    </location>
</feature>
<feature type="domain" description="MMS19 C-terminal" evidence="7">
    <location>
        <begin position="660"/>
        <end position="1123"/>
    </location>
</feature>
<keyword evidence="10" id="KW-1185">Reference proteome</keyword>
<feature type="region of interest" description="Disordered" evidence="6">
    <location>
        <begin position="509"/>
        <end position="541"/>
    </location>
</feature>
<dbReference type="PANTHER" id="PTHR12891:SF0">
    <property type="entry name" value="MMS19 NUCLEOTIDE EXCISION REPAIR PROTEIN HOMOLOG"/>
    <property type="match status" value="1"/>
</dbReference>
<keyword evidence="4 5" id="KW-0539">Nucleus</keyword>
<proteinExistence type="inferred from homology"/>
<evidence type="ECO:0000313" key="10">
    <source>
        <dbReference type="Proteomes" id="UP000245884"/>
    </source>
</evidence>
<dbReference type="InterPro" id="IPR039920">
    <property type="entry name" value="MMS19"/>
</dbReference>
<dbReference type="GO" id="GO:0016226">
    <property type="term" value="P:iron-sulfur cluster assembly"/>
    <property type="evidence" value="ECO:0007669"/>
    <property type="project" value="UniProtKB-UniRule"/>
</dbReference>
<comment type="function">
    <text evidence="5">Key component of the cytosolic iron-sulfur protein assembly (CIA) complex, a multiprotein complex that mediates the incorporation of iron-sulfur cluster into apoproteins specifically involved in DNA metabolism and genomic integrity. In the CIA complex, MMS19 acts as an adapter between early-acting CIA components and a subset of cellular target iron-sulfur proteins.</text>
</comment>
<keyword evidence="5" id="KW-0234">DNA repair</keyword>
<comment type="subcellular location">
    <subcellularLocation>
        <location evidence="1 5">Nucleus</location>
    </subcellularLocation>
</comment>
<evidence type="ECO:0000313" key="9">
    <source>
        <dbReference type="EMBL" id="PWN25156.1"/>
    </source>
</evidence>
<dbReference type="Pfam" id="PF14500">
    <property type="entry name" value="MMS19_N"/>
    <property type="match status" value="2"/>
</dbReference>
<evidence type="ECO:0000256" key="4">
    <source>
        <dbReference type="ARBA" id="ARBA00023242"/>
    </source>
</evidence>
<evidence type="ECO:0000259" key="8">
    <source>
        <dbReference type="Pfam" id="PF14500"/>
    </source>
</evidence>
<dbReference type="InterPro" id="IPR016024">
    <property type="entry name" value="ARM-type_fold"/>
</dbReference>
<dbReference type="GO" id="GO:0005634">
    <property type="term" value="C:nucleus"/>
    <property type="evidence" value="ECO:0007669"/>
    <property type="project" value="UniProtKB-SubCell"/>
</dbReference>
<dbReference type="RefSeq" id="XP_025359768.1">
    <property type="nucleotide sequence ID" value="XM_025506991.1"/>
</dbReference>
<dbReference type="AlphaFoldDB" id="A0A316UIQ8"/>
<dbReference type="GeneID" id="37028814"/>
<organism evidence="9 10">
    <name type="scientific">Jaminaea rosea</name>
    <dbReference type="NCBI Taxonomy" id="1569628"/>
    <lineage>
        <taxon>Eukaryota</taxon>
        <taxon>Fungi</taxon>
        <taxon>Dikarya</taxon>
        <taxon>Basidiomycota</taxon>
        <taxon>Ustilaginomycotina</taxon>
        <taxon>Exobasidiomycetes</taxon>
        <taxon>Microstromatales</taxon>
        <taxon>Microstromatales incertae sedis</taxon>
        <taxon>Jaminaea</taxon>
    </lineage>
</organism>
<sequence length="1175" mass="126730">MASTSATASGSPSEMATQSIKAYVSGAYEAGELPEPLAEVLRSGSLTLLQLIKLLGQYLTSEDEQTRSRGVEILAQVVLSLAPSGQDSNASSAATSKLFDRQAVRTLTTFFADKLQDGSNVAASIAKANNATGEAVPGSAPSYRFKAIPVGTEMLASTLNALTRLASLQGFGAEQTRTVAKELFTHVTPRDHPQAVRFLVYSLLDALLSRHRAAIKSMGDDFLKGYIDLAEGEKDPRNLMYLFAMDRVILIEWDLTPEQAEALYDITYCYFPITFRPPPDDPYGISTEDLKSALRSCLTANPLLAPHAMPLLLEKLAASGGNTKRDTLHTLTEAMPVFGKAAVLANQKKLWEGFKVEIMAATDDETSLYAQRALASFLRTLYGHSDDSTEGIATRIVAEALDELQEPEKSLAKPASELLVAMVKACPATAHLATYALLDQMLTMFKDPEVVSVRGPILGHIATLLAALREVYRSEDGDEIAGAVVTPSSAGVHQASSLKFAAPASTTQEIAKPSEDGAAAGASSSTATTDSAARSYDGDRRPLDPLRDELLSALSNGVRSTSYRASALLAFVHLTHIPTFLSAAETNYIAQSVNDLILSPGADDVRGAALDGLRDIARVNPRVLEETTLPLLFSRLPERMGGAGLDEEGAFEQRGVVRRVLGSLARLSTAPELFEMLVVRLFAKLDLLCHLTQEGQEREANVGYLRGLLVTLLTVLEEKVAKKHTDVPKYGGTLPARLFTIALEAGRADKSTTLPLASDSRVLQDIGRLATVLLRSLGAEKQRELNASLRTAFLSDDGPLSPTSPAHRKDTLFVYASAIMALRKEIAIEGLTLTQLLTFTIEATTNLQADAGFTLLATLVNKHVAEPVPEEVQRTLDNFWSKEVASSSSSNNNEGEAGRRQRAIHAWFWIAKALVVRNSKTGEAMVERARVALFEGSENESNAGKEAARSLSLLARADDGVLSKENNAVVRLLYRQKFFAYLVPRIIDGYHAHSKGDADSTSSSVYLIALSSLLPHMPRPMIQERLASIFPLLIRALDLPDASARASAATTITLAAAVGKKERDAEIKAGGRSSSENDGKSKPLDLVESHIHTLIDRLLTLCKPATYCTVPVRVAALRCLATLVRCLPFSRLRGEQVKVTRALSANGVGVDDPRREVRQVAVDTRAVWATQLVGE</sequence>
<gene>
    <name evidence="9" type="ORF">BDZ90DRAFT_234364</name>
</gene>
<dbReference type="Pfam" id="PF12460">
    <property type="entry name" value="MMS19_C"/>
    <property type="match status" value="1"/>
</dbReference>
<dbReference type="InterPro" id="IPR011989">
    <property type="entry name" value="ARM-like"/>
</dbReference>
<accession>A0A316UIQ8</accession>
<dbReference type="Gene3D" id="1.25.10.10">
    <property type="entry name" value="Leucine-rich Repeat Variant"/>
    <property type="match status" value="1"/>
</dbReference>
<dbReference type="OrthoDB" id="342900at2759"/>
<dbReference type="Proteomes" id="UP000245884">
    <property type="component" value="Unassembled WGS sequence"/>
</dbReference>
<dbReference type="InterPro" id="IPR029240">
    <property type="entry name" value="MMS19_N"/>
</dbReference>
<dbReference type="PANTHER" id="PTHR12891">
    <property type="entry name" value="DNA REPAIR/TRANSCRIPTION PROTEIN MET18/MMS19"/>
    <property type="match status" value="1"/>
</dbReference>
<keyword evidence="3" id="KW-0677">Repeat</keyword>
<dbReference type="InterPro" id="IPR024687">
    <property type="entry name" value="MMS19_C"/>
</dbReference>
<comment type="similarity">
    <text evidence="2 5">Belongs to the MET18/MMS19 family.</text>
</comment>
<evidence type="ECO:0000256" key="5">
    <source>
        <dbReference type="RuleBase" id="RU367072"/>
    </source>
</evidence>
<reference evidence="9 10" key="1">
    <citation type="journal article" date="2018" name="Mol. Biol. Evol.">
        <title>Broad Genomic Sampling Reveals a Smut Pathogenic Ancestry of the Fungal Clade Ustilaginomycotina.</title>
        <authorList>
            <person name="Kijpornyongpan T."/>
            <person name="Mondo S.J."/>
            <person name="Barry K."/>
            <person name="Sandor L."/>
            <person name="Lee J."/>
            <person name="Lipzen A."/>
            <person name="Pangilinan J."/>
            <person name="LaButti K."/>
            <person name="Hainaut M."/>
            <person name="Henrissat B."/>
            <person name="Grigoriev I.V."/>
            <person name="Spatafora J.W."/>
            <person name="Aime M.C."/>
        </authorList>
    </citation>
    <scope>NUCLEOTIDE SEQUENCE [LARGE SCALE GENOMIC DNA]</scope>
    <source>
        <strain evidence="9 10">MCA 5214</strain>
    </source>
</reference>
<dbReference type="STRING" id="1569628.A0A316UIQ8"/>
<keyword evidence="5" id="KW-0227">DNA damage</keyword>
<feature type="compositionally biased region" description="Low complexity" evidence="6">
    <location>
        <begin position="516"/>
        <end position="533"/>
    </location>
</feature>
<evidence type="ECO:0000259" key="7">
    <source>
        <dbReference type="Pfam" id="PF12460"/>
    </source>
</evidence>
<dbReference type="GO" id="GO:0097361">
    <property type="term" value="C:cytosolic [4Fe-4S] assembly targeting complex"/>
    <property type="evidence" value="ECO:0007669"/>
    <property type="project" value="UniProtKB-UniRule"/>
</dbReference>
<evidence type="ECO:0000256" key="2">
    <source>
        <dbReference type="ARBA" id="ARBA00009340"/>
    </source>
</evidence>
<dbReference type="GO" id="GO:0051604">
    <property type="term" value="P:protein maturation"/>
    <property type="evidence" value="ECO:0007669"/>
    <property type="project" value="UniProtKB-UniRule"/>
</dbReference>
<feature type="domain" description="MMS19 N-terminal" evidence="8">
    <location>
        <begin position="52"/>
        <end position="128"/>
    </location>
</feature>
<dbReference type="GO" id="GO:0006281">
    <property type="term" value="P:DNA repair"/>
    <property type="evidence" value="ECO:0007669"/>
    <property type="project" value="UniProtKB-UniRule"/>
</dbReference>
<evidence type="ECO:0000256" key="3">
    <source>
        <dbReference type="ARBA" id="ARBA00022737"/>
    </source>
</evidence>
<dbReference type="SUPFAM" id="SSF48371">
    <property type="entry name" value="ARM repeat"/>
    <property type="match status" value="1"/>
</dbReference>
<name>A0A316UIQ8_9BASI</name>
<evidence type="ECO:0000256" key="6">
    <source>
        <dbReference type="SAM" id="MobiDB-lite"/>
    </source>
</evidence>
<dbReference type="EMBL" id="KZ819677">
    <property type="protein sequence ID" value="PWN25156.1"/>
    <property type="molecule type" value="Genomic_DNA"/>
</dbReference>
<protein>
    <recommendedName>
        <fullName evidence="5">MMS19 nucleotide excision repair protein</fullName>
    </recommendedName>
</protein>
<evidence type="ECO:0000256" key="1">
    <source>
        <dbReference type="ARBA" id="ARBA00004123"/>
    </source>
</evidence>